<proteinExistence type="predicted"/>
<protein>
    <submittedName>
        <fullName evidence="1">Uncharacterized protein</fullName>
    </submittedName>
</protein>
<comment type="caution">
    <text evidence="1">The sequence shown here is derived from an EMBL/GenBank/DDBJ whole genome shotgun (WGS) entry which is preliminary data.</text>
</comment>
<keyword evidence="2" id="KW-1185">Reference proteome</keyword>
<accession>R9AUW0</accession>
<dbReference type="EMBL" id="AQFM01000040">
    <property type="protein sequence ID" value="EOR05983.1"/>
    <property type="molecule type" value="Genomic_DNA"/>
</dbReference>
<dbReference type="Proteomes" id="UP000016201">
    <property type="component" value="Unassembled WGS sequence"/>
</dbReference>
<sequence>MSIYNDFSIDYLSDTQYEKITIEISYKEQILCQLNKDKGNDNIEIQFFHESRILPDQVIFKFPLEEFISLLNELKQDLVSA</sequence>
<gene>
    <name evidence="1" type="ORF">I593_02801</name>
</gene>
<dbReference type="AlphaFoldDB" id="R9AUW0"/>
<evidence type="ECO:0000313" key="1">
    <source>
        <dbReference type="EMBL" id="EOR05983.1"/>
    </source>
</evidence>
<evidence type="ECO:0000313" key="2">
    <source>
        <dbReference type="Proteomes" id="UP000016201"/>
    </source>
</evidence>
<reference evidence="1 2" key="1">
    <citation type="submission" date="2013-03" db="EMBL/GenBank/DDBJ databases">
        <title>The Genome Sequence of Acinetobacter tandoii CIP 107469.</title>
        <authorList>
            <consortium name="The Broad Institute Genome Sequencing Platform"/>
            <consortium name="The Broad Institute Genome Sequencing Center for Infectious Disease"/>
            <person name="Cerqueira G."/>
            <person name="Feldgarden M."/>
            <person name="Courvalin P."/>
            <person name="Perichon B."/>
            <person name="Grillot-Courvalin C."/>
            <person name="Clermont D."/>
            <person name="Rocha E."/>
            <person name="Yoon E.-J."/>
            <person name="Nemec A."/>
            <person name="Walker B."/>
            <person name="Young S.K."/>
            <person name="Zeng Q."/>
            <person name="Gargeya S."/>
            <person name="Fitzgerald M."/>
            <person name="Haas B."/>
            <person name="Abouelleil A."/>
            <person name="Alvarado L."/>
            <person name="Arachchi H.M."/>
            <person name="Berlin A.M."/>
            <person name="Chapman S.B."/>
            <person name="Dewar J."/>
            <person name="Goldberg J."/>
            <person name="Griggs A."/>
            <person name="Gujja S."/>
            <person name="Hansen M."/>
            <person name="Howarth C."/>
            <person name="Imamovic A."/>
            <person name="Larimer J."/>
            <person name="McCowan C."/>
            <person name="Murphy C."/>
            <person name="Neiman D."/>
            <person name="Pearson M."/>
            <person name="Priest M."/>
            <person name="Roberts A."/>
            <person name="Saif S."/>
            <person name="Shea T."/>
            <person name="Sisk P."/>
            <person name="Sykes S."/>
            <person name="Wortman J."/>
            <person name="Nusbaum C."/>
            <person name="Birren B."/>
        </authorList>
    </citation>
    <scope>NUCLEOTIDE SEQUENCE [LARGE SCALE GENOMIC DNA]</scope>
    <source>
        <strain evidence="1 2">CIP 107469</strain>
    </source>
</reference>
<organism evidence="1 2">
    <name type="scientific">Acinetobacter tandoii DSM 14970 = CIP 107469</name>
    <dbReference type="NCBI Taxonomy" id="1120927"/>
    <lineage>
        <taxon>Bacteria</taxon>
        <taxon>Pseudomonadati</taxon>
        <taxon>Pseudomonadota</taxon>
        <taxon>Gammaproteobacteria</taxon>
        <taxon>Moraxellales</taxon>
        <taxon>Moraxellaceae</taxon>
        <taxon>Acinetobacter</taxon>
    </lineage>
</organism>
<name>R9AUW0_9GAMM</name>